<dbReference type="EC" id="1.8.1.9" evidence="10"/>
<comment type="catalytic activity">
    <reaction evidence="9 10">
        <text>[thioredoxin]-dithiol + NADP(+) = [thioredoxin]-disulfide + NADPH + H(+)</text>
        <dbReference type="Rhea" id="RHEA:20345"/>
        <dbReference type="Rhea" id="RHEA-COMP:10698"/>
        <dbReference type="Rhea" id="RHEA-COMP:10700"/>
        <dbReference type="ChEBI" id="CHEBI:15378"/>
        <dbReference type="ChEBI" id="CHEBI:29950"/>
        <dbReference type="ChEBI" id="CHEBI:50058"/>
        <dbReference type="ChEBI" id="CHEBI:57783"/>
        <dbReference type="ChEBI" id="CHEBI:58349"/>
        <dbReference type="EC" id="1.8.1.9"/>
    </reaction>
</comment>
<keyword evidence="11" id="KW-0521">NADP</keyword>
<evidence type="ECO:0000256" key="1">
    <source>
        <dbReference type="ARBA" id="ARBA00009333"/>
    </source>
</evidence>
<protein>
    <recommendedName>
        <fullName evidence="3 10">Thioredoxin reductase</fullName>
        <ecNumber evidence="10">1.8.1.9</ecNumber>
    </recommendedName>
</protein>
<comment type="subunit">
    <text evidence="2 10">Homodimer.</text>
</comment>
<dbReference type="RefSeq" id="WP_061423484.1">
    <property type="nucleotide sequence ID" value="NZ_KQ969064.1"/>
</dbReference>
<keyword evidence="6 10" id="KW-0560">Oxidoreductase</keyword>
<evidence type="ECO:0000256" key="10">
    <source>
        <dbReference type="RuleBase" id="RU003880"/>
    </source>
</evidence>
<keyword evidence="7" id="KW-1015">Disulfide bond</keyword>
<accession>A0A139MY68</accession>
<dbReference type="InterPro" id="IPR023753">
    <property type="entry name" value="FAD/NAD-binding_dom"/>
</dbReference>
<dbReference type="SUPFAM" id="SSF51905">
    <property type="entry name" value="FAD/NAD(P)-binding domain"/>
    <property type="match status" value="1"/>
</dbReference>
<evidence type="ECO:0000313" key="13">
    <source>
        <dbReference type="EMBL" id="KXT68474.1"/>
    </source>
</evidence>
<evidence type="ECO:0000259" key="12">
    <source>
        <dbReference type="Pfam" id="PF07992"/>
    </source>
</evidence>
<dbReference type="GO" id="GO:0004791">
    <property type="term" value="F:thioredoxin-disulfide reductase (NADPH) activity"/>
    <property type="evidence" value="ECO:0007669"/>
    <property type="project" value="UniProtKB-UniRule"/>
</dbReference>
<dbReference type="PROSITE" id="PS00573">
    <property type="entry name" value="PYRIDINE_REDOX_2"/>
    <property type="match status" value="1"/>
</dbReference>
<comment type="similarity">
    <text evidence="1 10">Belongs to the class-II pyridine nucleotide-disulfide oxidoreductase family.</text>
</comment>
<evidence type="ECO:0000256" key="6">
    <source>
        <dbReference type="ARBA" id="ARBA00023002"/>
    </source>
</evidence>
<dbReference type="Proteomes" id="UP000070377">
    <property type="component" value="Unassembled WGS sequence"/>
</dbReference>
<evidence type="ECO:0000256" key="9">
    <source>
        <dbReference type="ARBA" id="ARBA00048132"/>
    </source>
</evidence>
<comment type="caution">
    <text evidence="13">The sequence shown here is derived from an EMBL/GenBank/DDBJ whole genome shotgun (WGS) entry which is preliminary data.</text>
</comment>
<gene>
    <name evidence="13" type="ORF">SCRDD08_01944</name>
</gene>
<comment type="cofactor">
    <cofactor evidence="11">
        <name>FAD</name>
        <dbReference type="ChEBI" id="CHEBI:57692"/>
    </cofactor>
    <text evidence="11">Binds 1 FAD per subunit.</text>
</comment>
<keyword evidence="5 10" id="KW-0274">FAD</keyword>
<dbReference type="InterPro" id="IPR005982">
    <property type="entry name" value="Thioredox_Rdtase"/>
</dbReference>
<evidence type="ECO:0000256" key="8">
    <source>
        <dbReference type="ARBA" id="ARBA00023284"/>
    </source>
</evidence>
<dbReference type="PRINTS" id="PR00469">
    <property type="entry name" value="PNDRDTASEII"/>
</dbReference>
<dbReference type="PRINTS" id="PR00368">
    <property type="entry name" value="FADPNR"/>
</dbReference>
<dbReference type="GO" id="GO:0005737">
    <property type="term" value="C:cytoplasm"/>
    <property type="evidence" value="ECO:0007669"/>
    <property type="project" value="InterPro"/>
</dbReference>
<dbReference type="GO" id="GO:0019430">
    <property type="term" value="P:removal of superoxide radicals"/>
    <property type="evidence" value="ECO:0007669"/>
    <property type="project" value="UniProtKB-UniRule"/>
</dbReference>
<evidence type="ECO:0000256" key="5">
    <source>
        <dbReference type="ARBA" id="ARBA00022827"/>
    </source>
</evidence>
<name>A0A139MY68_STRCR</name>
<keyword evidence="4 10" id="KW-0285">Flavoprotein</keyword>
<evidence type="ECO:0000313" key="14">
    <source>
        <dbReference type="Proteomes" id="UP000070377"/>
    </source>
</evidence>
<evidence type="ECO:0000256" key="7">
    <source>
        <dbReference type="ARBA" id="ARBA00023157"/>
    </source>
</evidence>
<organism evidence="13 14">
    <name type="scientific">Streptococcus cristatus</name>
    <dbReference type="NCBI Taxonomy" id="45634"/>
    <lineage>
        <taxon>Bacteria</taxon>
        <taxon>Bacillati</taxon>
        <taxon>Bacillota</taxon>
        <taxon>Bacilli</taxon>
        <taxon>Lactobacillales</taxon>
        <taxon>Streptococcaceae</taxon>
        <taxon>Streptococcus</taxon>
    </lineage>
</organism>
<dbReference type="AlphaFoldDB" id="A0A139MY68"/>
<evidence type="ECO:0000256" key="11">
    <source>
        <dbReference type="RuleBase" id="RU003881"/>
    </source>
</evidence>
<dbReference type="InterPro" id="IPR050097">
    <property type="entry name" value="Ferredoxin-NADP_redctase_2"/>
</dbReference>
<reference evidence="13 14" key="1">
    <citation type="submission" date="2016-01" db="EMBL/GenBank/DDBJ databases">
        <title>Highly variable Streptococcus oralis are common among viridans streptococci isolated from primates.</title>
        <authorList>
            <person name="Denapaite D."/>
            <person name="Rieger M."/>
            <person name="Koendgen S."/>
            <person name="Brueckner R."/>
            <person name="Ochigava I."/>
            <person name="Kappeler P."/>
            <person name="Maetz-Rensing K."/>
            <person name="Leendertz F."/>
            <person name="Hakenbeck R."/>
        </authorList>
    </citation>
    <scope>NUCLEOTIDE SEQUENCE [LARGE SCALE GENOMIC DNA]</scope>
    <source>
        <strain evidence="13 14">DD08</strain>
    </source>
</reference>
<sequence length="303" mass="33361">MYDTMIIGAGPAGMTAALYAARSNLKVALLERGIYGGQMNNTAEIENYPGYARISGPELAEKMFEPLENLGVEHLFGQVEKIEDHGDYKKIITEDEVFETKTVILASGANHRHLGVPGEEEYNSRGVSYCAVCDGAFFRDEDLLVVGGGDSAVEEAIFLTRFAKSVTIVHRRDQLRAQKLLQERAFANEKISFIWDSVVKEIKGDDRRVTSVVFENVKTGQSSESDFGGVFVYVGLDPVSDFVKDLGICDEAGWVVTDQHMKTAIDGIYAIGDVRQKDLRQITTAVGDGAVAGQEVYKYITEH</sequence>
<proteinExistence type="inferred from homology"/>
<feature type="domain" description="FAD/NAD(P)-binding" evidence="12">
    <location>
        <begin position="2"/>
        <end position="289"/>
    </location>
</feature>
<dbReference type="Pfam" id="PF07992">
    <property type="entry name" value="Pyr_redox_2"/>
    <property type="match status" value="1"/>
</dbReference>
<keyword evidence="8 10" id="KW-0676">Redox-active center</keyword>
<evidence type="ECO:0000256" key="2">
    <source>
        <dbReference type="ARBA" id="ARBA00011738"/>
    </source>
</evidence>
<dbReference type="EMBL" id="LQRD01000072">
    <property type="protein sequence ID" value="KXT68474.1"/>
    <property type="molecule type" value="Genomic_DNA"/>
</dbReference>
<dbReference type="PANTHER" id="PTHR48105">
    <property type="entry name" value="THIOREDOXIN REDUCTASE 1-RELATED-RELATED"/>
    <property type="match status" value="1"/>
</dbReference>
<dbReference type="STRING" id="45634.SCRDD08_01944"/>
<dbReference type="Gene3D" id="3.50.50.60">
    <property type="entry name" value="FAD/NAD(P)-binding domain"/>
    <property type="match status" value="2"/>
</dbReference>
<dbReference type="InterPro" id="IPR008255">
    <property type="entry name" value="Pyr_nucl-diS_OxRdtase_2_AS"/>
</dbReference>
<evidence type="ECO:0000256" key="3">
    <source>
        <dbReference type="ARBA" id="ARBA00018719"/>
    </source>
</evidence>
<evidence type="ECO:0000256" key="4">
    <source>
        <dbReference type="ARBA" id="ARBA00022630"/>
    </source>
</evidence>
<dbReference type="PATRIC" id="fig|45634.12.peg.2024"/>
<dbReference type="NCBIfam" id="TIGR01292">
    <property type="entry name" value="TRX_reduct"/>
    <property type="match status" value="1"/>
</dbReference>
<dbReference type="InterPro" id="IPR036188">
    <property type="entry name" value="FAD/NAD-bd_sf"/>
</dbReference>